<comment type="subcellular location">
    <subcellularLocation>
        <location evidence="1">Membrane</location>
    </subcellularLocation>
</comment>
<keyword evidence="2" id="KW-0732">Signal</keyword>
<dbReference type="Proteomes" id="UP000562415">
    <property type="component" value="Unassembled WGS sequence"/>
</dbReference>
<dbReference type="Pfam" id="PF01826">
    <property type="entry name" value="TIL"/>
    <property type="match status" value="2"/>
</dbReference>
<dbReference type="Pfam" id="PF12714">
    <property type="entry name" value="TILa"/>
    <property type="match status" value="1"/>
</dbReference>
<reference evidence="7 8" key="1">
    <citation type="submission" date="2019-09" db="EMBL/GenBank/DDBJ databases">
        <title>Bird 10,000 Genomes (B10K) Project - Family phase.</title>
        <authorList>
            <person name="Zhang G."/>
        </authorList>
    </citation>
    <scope>NUCLEOTIDE SEQUENCE [LARGE SCALE GENOMIC DNA]</scope>
    <source>
        <strain evidence="7">B10K-DU-017-47</strain>
    </source>
</reference>
<keyword evidence="8" id="KW-1185">Reference proteome</keyword>
<evidence type="ECO:0000256" key="5">
    <source>
        <dbReference type="ARBA" id="ARBA00023180"/>
    </source>
</evidence>
<evidence type="ECO:0000259" key="6">
    <source>
        <dbReference type="PROSITE" id="PS51233"/>
    </source>
</evidence>
<dbReference type="InterPro" id="IPR025615">
    <property type="entry name" value="TILa_dom"/>
</dbReference>
<dbReference type="SUPFAM" id="SSF57567">
    <property type="entry name" value="Serine protease inhibitors"/>
    <property type="match status" value="2"/>
</dbReference>
<keyword evidence="5" id="KW-0325">Glycoprotein</keyword>
<dbReference type="InterPro" id="IPR036084">
    <property type="entry name" value="Ser_inhib-like_sf"/>
</dbReference>
<dbReference type="SMART" id="SM00832">
    <property type="entry name" value="C8"/>
    <property type="match status" value="2"/>
</dbReference>
<proteinExistence type="predicted"/>
<dbReference type="CDD" id="cd19941">
    <property type="entry name" value="TIL"/>
    <property type="match status" value="2"/>
</dbReference>
<dbReference type="Gene3D" id="2.10.25.10">
    <property type="entry name" value="Laminin"/>
    <property type="match status" value="2"/>
</dbReference>
<dbReference type="PROSITE" id="PS51233">
    <property type="entry name" value="VWFD"/>
    <property type="match status" value="2"/>
</dbReference>
<evidence type="ECO:0000256" key="1">
    <source>
        <dbReference type="ARBA" id="ARBA00004370"/>
    </source>
</evidence>
<gene>
    <name evidence="7" type="primary">Fcgbp_0</name>
    <name evidence="7" type="ORF">PROATE_R03948</name>
</gene>
<keyword evidence="3" id="KW-0472">Membrane</keyword>
<evidence type="ECO:0000313" key="7">
    <source>
        <dbReference type="EMBL" id="NWS50451.1"/>
    </source>
</evidence>
<accession>A0A7K5FZW3</accession>
<dbReference type="InterPro" id="IPR014853">
    <property type="entry name" value="VWF/SSPO/ZAN-like_Cys-rich_dom"/>
</dbReference>
<comment type="caution">
    <text evidence="7">The sequence shown here is derived from an EMBL/GenBank/DDBJ whole genome shotgun (WGS) entry which is preliminary data.</text>
</comment>
<feature type="non-terminal residue" evidence="7">
    <location>
        <position position="1"/>
    </location>
</feature>
<dbReference type="InterPro" id="IPR052749">
    <property type="entry name" value="Alpha-tectorin"/>
</dbReference>
<protein>
    <submittedName>
        <fullName evidence="7">FCGBP protein</fullName>
    </submittedName>
</protein>
<feature type="non-terminal residue" evidence="7">
    <location>
        <position position="573"/>
    </location>
</feature>
<dbReference type="AlphaFoldDB" id="A0A7K5FZW3"/>
<dbReference type="PANTHER" id="PTHR46160">
    <property type="entry name" value="ALPHA-TECTORIN-RELATED"/>
    <property type="match status" value="1"/>
</dbReference>
<evidence type="ECO:0000256" key="3">
    <source>
        <dbReference type="ARBA" id="ARBA00023136"/>
    </source>
</evidence>
<dbReference type="FunFam" id="2.10.25.10:FF:000055">
    <property type="entry name" value="alpha-tectorin isoform X1"/>
    <property type="match status" value="2"/>
</dbReference>
<dbReference type="Pfam" id="PF08742">
    <property type="entry name" value="C8"/>
    <property type="match status" value="2"/>
</dbReference>
<dbReference type="Pfam" id="PF00094">
    <property type="entry name" value="VWD"/>
    <property type="match status" value="2"/>
</dbReference>
<dbReference type="SMART" id="SM00216">
    <property type="entry name" value="VWD"/>
    <property type="match status" value="1"/>
</dbReference>
<dbReference type="InterPro" id="IPR001846">
    <property type="entry name" value="VWF_type-D"/>
</dbReference>
<dbReference type="GO" id="GO:0016020">
    <property type="term" value="C:membrane"/>
    <property type="evidence" value="ECO:0007669"/>
    <property type="project" value="UniProtKB-SubCell"/>
</dbReference>
<dbReference type="EMBL" id="VYZH01009034">
    <property type="protein sequence ID" value="NWS50451.1"/>
    <property type="molecule type" value="Genomic_DNA"/>
</dbReference>
<dbReference type="PANTHER" id="PTHR46160:SF9">
    <property type="entry name" value="PROTEIN PRY2-RELATED"/>
    <property type="match status" value="1"/>
</dbReference>
<dbReference type="OrthoDB" id="6236007at2759"/>
<feature type="domain" description="VWFD" evidence="6">
    <location>
        <begin position="1"/>
        <end position="69"/>
    </location>
</feature>
<name>A0A7K5FZW3_PROAR</name>
<dbReference type="InterPro" id="IPR002919">
    <property type="entry name" value="TIL_dom"/>
</dbReference>
<organism evidence="7 8">
    <name type="scientific">Probosciger aterrimus</name>
    <name type="common">Palm cockatoo</name>
    <dbReference type="NCBI Taxonomy" id="141839"/>
    <lineage>
        <taxon>Eukaryota</taxon>
        <taxon>Metazoa</taxon>
        <taxon>Chordata</taxon>
        <taxon>Craniata</taxon>
        <taxon>Vertebrata</taxon>
        <taxon>Euteleostomi</taxon>
        <taxon>Archelosauria</taxon>
        <taxon>Archosauria</taxon>
        <taxon>Dinosauria</taxon>
        <taxon>Saurischia</taxon>
        <taxon>Theropoda</taxon>
        <taxon>Coelurosauria</taxon>
        <taxon>Aves</taxon>
        <taxon>Neognathae</taxon>
        <taxon>Neoaves</taxon>
        <taxon>Telluraves</taxon>
        <taxon>Australaves</taxon>
        <taxon>Psittaciformes</taxon>
        <taxon>Cacatuidae</taxon>
        <taxon>Probosciger</taxon>
    </lineage>
</organism>
<evidence type="ECO:0000313" key="8">
    <source>
        <dbReference type="Proteomes" id="UP000562415"/>
    </source>
</evidence>
<evidence type="ECO:0000256" key="4">
    <source>
        <dbReference type="ARBA" id="ARBA00023157"/>
    </source>
</evidence>
<evidence type="ECO:0000256" key="2">
    <source>
        <dbReference type="ARBA" id="ARBA00022729"/>
    </source>
</evidence>
<sequence>TDFGLTLTFDWRSHARVFLPITYSGAVCGLCGNANGDPQDDLALPNGDLATEGTHFGDSWEVTKGPGCQAGGTKGSPGCTKEEQRLYGGDKHCGLLVKRRGPLAPCHGVIDPAPYMDDCLFDACVYEGHQEAVCGSISAYVTACQSQGVSIGPWRTAVFCSPICPPHHHYELCGPPCPATCGGHEACEAPSPCAEGCFCDQGLVLSGSRCVPLSQCGCWHHGRYHQQGEVFMVGAPPCGQRCHCQAGGAVQCWPHSCGGDEVCEVQDGRLGCSPLGCGRCEVLGGTFSTFDGRHLSLGSNCTSTAMEVTMEGMEEEPLEAFKVEVAAEGGGIRRVVVTAHGVQVAMEGGAQWEVDGRQHLLPLVLADGALSVSQEGTHRVLLTHGGPKVLFDGSSYVLMSLPSSYQRRPRGLCGDFNGDPRNDEPQGGTSCTPGVLPTACPMEPLGPCGLLQEASGPFAGCHGVVEARKYVVGCVQEQCRAPGGRALCRSFQAYAAACQAAGGDLKAWREEAKCPLSCPPQSHPSLCARSCSLTCAAVSRPPPCSRRCFEGCECDPGFLFHGAQCVPAASCGC</sequence>
<feature type="domain" description="VWFD" evidence="6">
    <location>
        <begin position="278"/>
        <end position="462"/>
    </location>
</feature>
<keyword evidence="4" id="KW-1015">Disulfide bond</keyword>